<dbReference type="AlphaFoldDB" id="A0A3M9NQF9"/>
<evidence type="ECO:0000256" key="2">
    <source>
        <dbReference type="ARBA" id="ARBA00007362"/>
    </source>
</evidence>
<evidence type="ECO:0000256" key="6">
    <source>
        <dbReference type="SAM" id="Phobius"/>
    </source>
</evidence>
<dbReference type="Proteomes" id="UP000267223">
    <property type="component" value="Unassembled WGS sequence"/>
</dbReference>
<comment type="similarity">
    <text evidence="2">Belongs to the EamA transporter family.</text>
</comment>
<dbReference type="InterPro" id="IPR050638">
    <property type="entry name" value="AA-Vitamin_Transporters"/>
</dbReference>
<organism evidence="8 9">
    <name type="scientific">Hanamia caeni</name>
    <dbReference type="NCBI Taxonomy" id="2294116"/>
    <lineage>
        <taxon>Bacteria</taxon>
        <taxon>Pseudomonadati</taxon>
        <taxon>Bacteroidota</taxon>
        <taxon>Chitinophagia</taxon>
        <taxon>Chitinophagales</taxon>
        <taxon>Chitinophagaceae</taxon>
        <taxon>Hanamia</taxon>
    </lineage>
</organism>
<feature type="transmembrane region" description="Helical" evidence="6">
    <location>
        <begin position="272"/>
        <end position="288"/>
    </location>
</feature>
<evidence type="ECO:0000256" key="1">
    <source>
        <dbReference type="ARBA" id="ARBA00004141"/>
    </source>
</evidence>
<dbReference type="PANTHER" id="PTHR32322:SF2">
    <property type="entry name" value="EAMA DOMAIN-CONTAINING PROTEIN"/>
    <property type="match status" value="1"/>
</dbReference>
<dbReference type="Pfam" id="PF00892">
    <property type="entry name" value="EamA"/>
    <property type="match status" value="2"/>
</dbReference>
<feature type="domain" description="EamA" evidence="7">
    <location>
        <begin position="154"/>
        <end position="287"/>
    </location>
</feature>
<dbReference type="InterPro" id="IPR000620">
    <property type="entry name" value="EamA_dom"/>
</dbReference>
<feature type="transmembrane region" description="Helical" evidence="6">
    <location>
        <begin position="97"/>
        <end position="119"/>
    </location>
</feature>
<dbReference type="RefSeq" id="WP_123118805.1">
    <property type="nucleotide sequence ID" value="NZ_RJJR01000001.1"/>
</dbReference>
<evidence type="ECO:0000313" key="8">
    <source>
        <dbReference type="EMBL" id="RNI39914.1"/>
    </source>
</evidence>
<keyword evidence="3 6" id="KW-0812">Transmembrane</keyword>
<dbReference type="SUPFAM" id="SSF103481">
    <property type="entry name" value="Multidrug resistance efflux transporter EmrE"/>
    <property type="match status" value="2"/>
</dbReference>
<evidence type="ECO:0000256" key="4">
    <source>
        <dbReference type="ARBA" id="ARBA00022989"/>
    </source>
</evidence>
<evidence type="ECO:0000313" key="9">
    <source>
        <dbReference type="Proteomes" id="UP000267223"/>
    </source>
</evidence>
<dbReference type="OrthoDB" id="1098926at2"/>
<comment type="caution">
    <text evidence="8">The sequence shown here is derived from an EMBL/GenBank/DDBJ whole genome shotgun (WGS) entry which is preliminary data.</text>
</comment>
<reference evidence="8 9" key="1">
    <citation type="submission" date="2018-11" db="EMBL/GenBank/DDBJ databases">
        <title>Draft genome sequence of Ferruginibacter sp. BO-59.</title>
        <authorList>
            <person name="Im W.T."/>
        </authorList>
    </citation>
    <scope>NUCLEOTIDE SEQUENCE [LARGE SCALE GENOMIC DNA]</scope>
    <source>
        <strain evidence="8 9">BO-59</strain>
    </source>
</reference>
<keyword evidence="5 6" id="KW-0472">Membrane</keyword>
<feature type="transmembrane region" description="Helical" evidence="6">
    <location>
        <begin position="152"/>
        <end position="173"/>
    </location>
</feature>
<protein>
    <submittedName>
        <fullName evidence="8">DMT family transporter</fullName>
    </submittedName>
</protein>
<keyword evidence="4 6" id="KW-1133">Transmembrane helix</keyword>
<sequence length="298" mass="33095">MFTIKQEYKWIIAGIVFAFLWASASTATKIALDSSQPLVIAQVRFAVAGIIMLIFAHLFLRQNLPAKKEWGQILIYGLLNITIYLGCYVIAMQEVTAGVGALAIATNPLFISFSSLFFLKKKLKTEVFVALLLGTAGVFIASWPLLKDASMTLSGLLLLLFSMISYSAGAIYFSAKKWNNLSIVTINGWQTMLGGLLLLPFTIFEYHSGKNHFDAKFWGGTLWLAVFVSIFAIQLWLWLLKRNAVKAGMWLFLCPGFGFAIAAIILHDVISVYTVVGVMLVMIGLFLSQREARQKDIV</sequence>
<evidence type="ECO:0000256" key="3">
    <source>
        <dbReference type="ARBA" id="ARBA00022692"/>
    </source>
</evidence>
<feature type="transmembrane region" description="Helical" evidence="6">
    <location>
        <begin position="180"/>
        <end position="201"/>
    </location>
</feature>
<feature type="transmembrane region" description="Helical" evidence="6">
    <location>
        <begin position="43"/>
        <end position="61"/>
    </location>
</feature>
<name>A0A3M9NQF9_9BACT</name>
<dbReference type="InterPro" id="IPR037185">
    <property type="entry name" value="EmrE-like"/>
</dbReference>
<feature type="transmembrane region" description="Helical" evidence="6">
    <location>
        <begin position="73"/>
        <end position="91"/>
    </location>
</feature>
<proteinExistence type="inferred from homology"/>
<feature type="transmembrane region" description="Helical" evidence="6">
    <location>
        <begin position="221"/>
        <end position="240"/>
    </location>
</feature>
<accession>A0A3M9NQF9</accession>
<comment type="subcellular location">
    <subcellularLocation>
        <location evidence="1">Membrane</location>
        <topology evidence="1">Multi-pass membrane protein</topology>
    </subcellularLocation>
</comment>
<feature type="transmembrane region" description="Helical" evidence="6">
    <location>
        <begin position="247"/>
        <end position="266"/>
    </location>
</feature>
<feature type="transmembrane region" description="Helical" evidence="6">
    <location>
        <begin position="126"/>
        <end position="146"/>
    </location>
</feature>
<keyword evidence="9" id="KW-1185">Reference proteome</keyword>
<evidence type="ECO:0000259" key="7">
    <source>
        <dbReference type="Pfam" id="PF00892"/>
    </source>
</evidence>
<feature type="domain" description="EamA" evidence="7">
    <location>
        <begin position="9"/>
        <end position="142"/>
    </location>
</feature>
<dbReference type="GO" id="GO:0016020">
    <property type="term" value="C:membrane"/>
    <property type="evidence" value="ECO:0007669"/>
    <property type="project" value="UniProtKB-SubCell"/>
</dbReference>
<evidence type="ECO:0000256" key="5">
    <source>
        <dbReference type="ARBA" id="ARBA00023136"/>
    </source>
</evidence>
<dbReference type="PANTHER" id="PTHR32322">
    <property type="entry name" value="INNER MEMBRANE TRANSPORTER"/>
    <property type="match status" value="1"/>
</dbReference>
<gene>
    <name evidence="8" type="ORF">EFY79_01015</name>
</gene>
<dbReference type="EMBL" id="RJJR01000001">
    <property type="protein sequence ID" value="RNI39914.1"/>
    <property type="molecule type" value="Genomic_DNA"/>
</dbReference>